<feature type="region of interest" description="Disordered" evidence="1">
    <location>
        <begin position="165"/>
        <end position="199"/>
    </location>
</feature>
<organism evidence="3 4">
    <name type="scientific">Kingdonia uniflora</name>
    <dbReference type="NCBI Taxonomy" id="39325"/>
    <lineage>
        <taxon>Eukaryota</taxon>
        <taxon>Viridiplantae</taxon>
        <taxon>Streptophyta</taxon>
        <taxon>Embryophyta</taxon>
        <taxon>Tracheophyta</taxon>
        <taxon>Spermatophyta</taxon>
        <taxon>Magnoliopsida</taxon>
        <taxon>Ranunculales</taxon>
        <taxon>Circaeasteraceae</taxon>
        <taxon>Kingdonia</taxon>
    </lineage>
</organism>
<feature type="domain" description="Myb/SANT-like" evidence="2">
    <location>
        <begin position="5"/>
        <end position="78"/>
    </location>
</feature>
<protein>
    <recommendedName>
        <fullName evidence="2">Myb/SANT-like domain-containing protein</fullName>
    </recommendedName>
</protein>
<feature type="non-terminal residue" evidence="3">
    <location>
        <position position="1"/>
    </location>
</feature>
<keyword evidence="4" id="KW-1185">Reference proteome</keyword>
<dbReference type="EMBL" id="JACGCM010002254">
    <property type="protein sequence ID" value="KAF6142439.1"/>
    <property type="molecule type" value="Genomic_DNA"/>
</dbReference>
<feature type="compositionally biased region" description="Low complexity" evidence="1">
    <location>
        <begin position="170"/>
        <end position="185"/>
    </location>
</feature>
<proteinExistence type="predicted"/>
<dbReference type="PANTHER" id="PTHR31704">
    <property type="entry name" value="MYB/SANT-LIKE DNA-BINDING DOMAIN PROTEIN-RELATED"/>
    <property type="match status" value="1"/>
</dbReference>
<evidence type="ECO:0000313" key="4">
    <source>
        <dbReference type="Proteomes" id="UP000541444"/>
    </source>
</evidence>
<sequence length="257" mass="28751">IDLHRVPGTSLNALAWKTVKVELNNMQVFYVLQHKELNNQWDYLKRQCKIWRGLINWTGHGYDPVLGTFDWPEEVWANIIAVNFEAKKYKTAPLQHRDLLEKLFDGLSATGDFGWSSGMASVPSSTQQSEYVPLPDDMNIDDTQVPLAGVDYHWDGKVIPSYDAPINPVRESTPGSTSRSRTPVPQSNRRRSATAVQPMEPTELVQSLISAFTAQGGASHTFGSNDDTSGAVVHVLQEIVSSYVIDNLLFFKSLKFL</sequence>
<dbReference type="InterPro" id="IPR024752">
    <property type="entry name" value="Myb/SANT-like_dom"/>
</dbReference>
<dbReference type="AlphaFoldDB" id="A0A7J7LIR2"/>
<evidence type="ECO:0000259" key="2">
    <source>
        <dbReference type="Pfam" id="PF12776"/>
    </source>
</evidence>
<evidence type="ECO:0000313" key="3">
    <source>
        <dbReference type="EMBL" id="KAF6142439.1"/>
    </source>
</evidence>
<reference evidence="3 4" key="1">
    <citation type="journal article" date="2020" name="IScience">
        <title>Genome Sequencing of the Endangered Kingdonia uniflora (Circaeasteraceae, Ranunculales) Reveals Potential Mechanisms of Evolutionary Specialization.</title>
        <authorList>
            <person name="Sun Y."/>
            <person name="Deng T."/>
            <person name="Zhang A."/>
            <person name="Moore M.J."/>
            <person name="Landis J.B."/>
            <person name="Lin N."/>
            <person name="Zhang H."/>
            <person name="Zhang X."/>
            <person name="Huang J."/>
            <person name="Zhang X."/>
            <person name="Sun H."/>
            <person name="Wang H."/>
        </authorList>
    </citation>
    <scope>NUCLEOTIDE SEQUENCE [LARGE SCALE GENOMIC DNA]</scope>
    <source>
        <strain evidence="3">TB1705</strain>
        <tissue evidence="3">Leaf</tissue>
    </source>
</reference>
<evidence type="ECO:0000256" key="1">
    <source>
        <dbReference type="SAM" id="MobiDB-lite"/>
    </source>
</evidence>
<comment type="caution">
    <text evidence="3">The sequence shown here is derived from an EMBL/GenBank/DDBJ whole genome shotgun (WGS) entry which is preliminary data.</text>
</comment>
<dbReference type="Pfam" id="PF12776">
    <property type="entry name" value="Myb_DNA-bind_3"/>
    <property type="match status" value="1"/>
</dbReference>
<name>A0A7J7LIR2_9MAGN</name>
<dbReference type="OrthoDB" id="76215at2759"/>
<gene>
    <name evidence="3" type="ORF">GIB67_039403</name>
</gene>
<dbReference type="Proteomes" id="UP000541444">
    <property type="component" value="Unassembled WGS sequence"/>
</dbReference>
<accession>A0A7J7LIR2</accession>
<dbReference type="PANTHER" id="PTHR31704:SF48">
    <property type="entry name" value="L10-INTERACTING MYB DOMAIN-CONTAINING PROTEIN-LIKE"/>
    <property type="match status" value="1"/>
</dbReference>